<gene>
    <name evidence="3" type="ORF">FPFC_060960</name>
</gene>
<dbReference type="InterPro" id="IPR014820">
    <property type="entry name" value="PriCT_1"/>
</dbReference>
<dbReference type="SMART" id="SM00942">
    <property type="entry name" value="PriCT_1"/>
    <property type="match status" value="1"/>
</dbReference>
<keyword evidence="4" id="KW-1185">Reference proteome</keyword>
<dbReference type="Pfam" id="PF08708">
    <property type="entry name" value="PriCT_1"/>
    <property type="match status" value="1"/>
</dbReference>
<reference evidence="3 4" key="1">
    <citation type="journal article" date="2015" name="BMC Genomics">
        <title>Comparative genomics of Fructobacillus spp. and Leuconostoc spp. reveals niche-specific evolution of Fructobacillus spp.</title>
        <authorList>
            <person name="Endo A."/>
            <person name="Tanizawa Y."/>
            <person name="Tanaka N."/>
            <person name="Maeno S."/>
            <person name="Kumar H."/>
            <person name="Shiwa Y."/>
            <person name="Okada S."/>
            <person name="Yoshikawa H."/>
            <person name="Dicks L."/>
            <person name="Nakagawa J."/>
            <person name="Arita M."/>
        </authorList>
    </citation>
    <scope>NUCLEOTIDE SEQUENCE [LARGE SCALE GENOMIC DNA]</scope>
    <source>
        <strain evidence="3 4">DSM 15468</strain>
    </source>
</reference>
<feature type="domain" description="DNA primase/polymerase bifunctional N-terminal" evidence="2">
    <location>
        <begin position="9"/>
        <end position="170"/>
    </location>
</feature>
<evidence type="ECO:0000313" key="3">
    <source>
        <dbReference type="EMBL" id="GAP03373.1"/>
    </source>
</evidence>
<dbReference type="Proteomes" id="UP000061227">
    <property type="component" value="Unassembled WGS sequence"/>
</dbReference>
<evidence type="ECO:0000259" key="1">
    <source>
        <dbReference type="SMART" id="SM00942"/>
    </source>
</evidence>
<accession>A0A3F3HBM9</accession>
<dbReference type="SMART" id="SM00943">
    <property type="entry name" value="Prim-Pol"/>
    <property type="match status" value="1"/>
</dbReference>
<organism evidence="3 4">
    <name type="scientific">Fructobacillus pseudoficulneus</name>
    <dbReference type="NCBI Taxonomy" id="220714"/>
    <lineage>
        <taxon>Bacteria</taxon>
        <taxon>Bacillati</taxon>
        <taxon>Bacillota</taxon>
        <taxon>Bacilli</taxon>
        <taxon>Lactobacillales</taxon>
        <taxon>Lactobacillaceae</taxon>
        <taxon>Fructobacillus</taxon>
    </lineage>
</organism>
<dbReference type="Pfam" id="PF09250">
    <property type="entry name" value="Prim-Pol"/>
    <property type="match status" value="1"/>
</dbReference>
<sequence>MNEDQATKIKELMKMGAYIYIAQPNTKYNKEEGGHKNSFNHWEDLEEWLVWHPQYEGGNIGIDLDRSPFVVVDVDQHSANGLQSLKDYLKRQQVSPEVISATYLEKTAGGGWHVFYTDTANQSKTRQINAVDGLDVLNSGGVIVSPSVIDGNDYKAVTDLNTIQERPNWVDKIGQTQTSKHLGNRQAKYSIAERWNMVANGFTTGQRNDQATSLIGWVLSSHVAPAVAFNVAMAVNQQSPEPLSYGELEKVYMSVLKREIKRAKNRGRVIGD</sequence>
<proteinExistence type="predicted"/>
<dbReference type="STRING" id="220714.SAMN05660469_1058"/>
<dbReference type="InterPro" id="IPR015330">
    <property type="entry name" value="DNA_primase/pol_bifunc_N"/>
</dbReference>
<feature type="domain" description="Primase C-terminal 1" evidence="1">
    <location>
        <begin position="196"/>
        <end position="261"/>
    </location>
</feature>
<dbReference type="RefSeq" id="WP_059379081.1">
    <property type="nucleotide sequence ID" value="NZ_DF968068.1"/>
</dbReference>
<dbReference type="OrthoDB" id="2303110at2"/>
<protein>
    <submittedName>
        <fullName evidence="3">Prophage Lp3 protein 7</fullName>
    </submittedName>
</protein>
<dbReference type="EMBL" id="DF968068">
    <property type="protein sequence ID" value="GAP03373.1"/>
    <property type="molecule type" value="Genomic_DNA"/>
</dbReference>
<name>A0A3F3HBM9_9LACO</name>
<dbReference type="CDD" id="cd04859">
    <property type="entry name" value="Prim_Pol"/>
    <property type="match status" value="1"/>
</dbReference>
<evidence type="ECO:0000313" key="4">
    <source>
        <dbReference type="Proteomes" id="UP000061227"/>
    </source>
</evidence>
<dbReference type="AlphaFoldDB" id="A0A3F3HBM9"/>
<evidence type="ECO:0000259" key="2">
    <source>
        <dbReference type="SMART" id="SM00943"/>
    </source>
</evidence>
<dbReference type="SUPFAM" id="SSF56747">
    <property type="entry name" value="Prim-pol domain"/>
    <property type="match status" value="1"/>
</dbReference>